<feature type="compositionally biased region" description="Basic and acidic residues" evidence="1">
    <location>
        <begin position="213"/>
        <end position="233"/>
    </location>
</feature>
<feature type="non-terminal residue" evidence="3">
    <location>
        <position position="233"/>
    </location>
</feature>
<organism evidence="3 4">
    <name type="scientific">Trifolium medium</name>
    <dbReference type="NCBI Taxonomy" id="97028"/>
    <lineage>
        <taxon>Eukaryota</taxon>
        <taxon>Viridiplantae</taxon>
        <taxon>Streptophyta</taxon>
        <taxon>Embryophyta</taxon>
        <taxon>Tracheophyta</taxon>
        <taxon>Spermatophyta</taxon>
        <taxon>Magnoliopsida</taxon>
        <taxon>eudicotyledons</taxon>
        <taxon>Gunneridae</taxon>
        <taxon>Pentapetalae</taxon>
        <taxon>rosids</taxon>
        <taxon>fabids</taxon>
        <taxon>Fabales</taxon>
        <taxon>Fabaceae</taxon>
        <taxon>Papilionoideae</taxon>
        <taxon>50 kb inversion clade</taxon>
        <taxon>NPAAA clade</taxon>
        <taxon>Hologalegina</taxon>
        <taxon>IRL clade</taxon>
        <taxon>Trifolieae</taxon>
        <taxon>Trifolium</taxon>
    </lineage>
</organism>
<name>A0A392NF13_9FABA</name>
<dbReference type="Proteomes" id="UP000265520">
    <property type="component" value="Unassembled WGS sequence"/>
</dbReference>
<dbReference type="EMBL" id="LXQA010035796">
    <property type="protein sequence ID" value="MCH97735.1"/>
    <property type="molecule type" value="Genomic_DNA"/>
</dbReference>
<feature type="domain" description="Retrotransposon gag" evidence="2">
    <location>
        <begin position="2"/>
        <end position="49"/>
    </location>
</feature>
<feature type="region of interest" description="Disordered" evidence="1">
    <location>
        <begin position="199"/>
        <end position="233"/>
    </location>
</feature>
<proteinExistence type="predicted"/>
<protein>
    <recommendedName>
        <fullName evidence="2">Retrotransposon gag domain-containing protein</fullName>
    </recommendedName>
</protein>
<dbReference type="InterPro" id="IPR005162">
    <property type="entry name" value="Retrotrans_gag_dom"/>
</dbReference>
<feature type="compositionally biased region" description="Polar residues" evidence="1">
    <location>
        <begin position="199"/>
        <end position="212"/>
    </location>
</feature>
<evidence type="ECO:0000256" key="1">
    <source>
        <dbReference type="SAM" id="MobiDB-lite"/>
    </source>
</evidence>
<keyword evidence="4" id="KW-1185">Reference proteome</keyword>
<evidence type="ECO:0000259" key="2">
    <source>
        <dbReference type="Pfam" id="PF03732"/>
    </source>
</evidence>
<dbReference type="PANTHER" id="PTHR33223:SF6">
    <property type="entry name" value="CCHC-TYPE DOMAIN-CONTAINING PROTEIN"/>
    <property type="match status" value="1"/>
</dbReference>
<accession>A0A392NF13</accession>
<evidence type="ECO:0000313" key="3">
    <source>
        <dbReference type="EMBL" id="MCH97735.1"/>
    </source>
</evidence>
<sequence length="233" mass="25705">MSNEFTSFRQGEGESLFDAWERFKEMLRQCPHHGIPDCIQIETFYNGLTSSSRNMLDASSGRVLLSKSYIKGLTLIESITTNTYQLPTVRTTSAPTTARKSAGMHEVSKTIVFSAQVAQIPNTMKTLLTPLVVLTVVPVKVVTEVVEATCVYCGAFMQETKTFAAKTKTQIQAQRVSIKNLENQVGQIAIAFSSRPSGTLPSITETPASTSNTKKEETRKVILLRSEKEYEGP</sequence>
<comment type="caution">
    <text evidence="3">The sequence shown here is derived from an EMBL/GenBank/DDBJ whole genome shotgun (WGS) entry which is preliminary data.</text>
</comment>
<dbReference type="Pfam" id="PF03732">
    <property type="entry name" value="Retrotrans_gag"/>
    <property type="match status" value="1"/>
</dbReference>
<dbReference type="AlphaFoldDB" id="A0A392NF13"/>
<evidence type="ECO:0000313" key="4">
    <source>
        <dbReference type="Proteomes" id="UP000265520"/>
    </source>
</evidence>
<dbReference type="PANTHER" id="PTHR33223">
    <property type="entry name" value="CCHC-TYPE DOMAIN-CONTAINING PROTEIN"/>
    <property type="match status" value="1"/>
</dbReference>
<reference evidence="3 4" key="1">
    <citation type="journal article" date="2018" name="Front. Plant Sci.">
        <title>Red Clover (Trifolium pratense) and Zigzag Clover (T. medium) - A Picture of Genomic Similarities and Differences.</title>
        <authorList>
            <person name="Dluhosova J."/>
            <person name="Istvanek J."/>
            <person name="Nedelnik J."/>
            <person name="Repkova J."/>
        </authorList>
    </citation>
    <scope>NUCLEOTIDE SEQUENCE [LARGE SCALE GENOMIC DNA]</scope>
    <source>
        <strain evidence="4">cv. 10/8</strain>
        <tissue evidence="3">Leaf</tissue>
    </source>
</reference>